<dbReference type="EMBL" id="BGZK01000322">
    <property type="protein sequence ID" value="GBP36730.1"/>
    <property type="molecule type" value="Genomic_DNA"/>
</dbReference>
<feature type="region of interest" description="Disordered" evidence="1">
    <location>
        <begin position="225"/>
        <end position="246"/>
    </location>
</feature>
<protein>
    <submittedName>
        <fullName evidence="2">Uncharacterized protein</fullName>
    </submittedName>
</protein>
<dbReference type="Proteomes" id="UP000299102">
    <property type="component" value="Unassembled WGS sequence"/>
</dbReference>
<dbReference type="AlphaFoldDB" id="A0A4C1VDX1"/>
<proteinExistence type="predicted"/>
<accession>A0A4C1VDX1</accession>
<keyword evidence="3" id="KW-1185">Reference proteome</keyword>
<name>A0A4C1VDX1_EUMVA</name>
<comment type="caution">
    <text evidence="2">The sequence shown here is derived from an EMBL/GenBank/DDBJ whole genome shotgun (WGS) entry which is preliminary data.</text>
</comment>
<reference evidence="2 3" key="1">
    <citation type="journal article" date="2019" name="Commun. Biol.">
        <title>The bagworm genome reveals a unique fibroin gene that provides high tensile strength.</title>
        <authorList>
            <person name="Kono N."/>
            <person name="Nakamura H."/>
            <person name="Ohtoshi R."/>
            <person name="Tomita M."/>
            <person name="Numata K."/>
            <person name="Arakawa K."/>
        </authorList>
    </citation>
    <scope>NUCLEOTIDE SEQUENCE [LARGE SCALE GENOMIC DNA]</scope>
</reference>
<sequence length="246" mass="26847">MREPAAASVARPRTVVGYRQISVAIVGRRSSLVNFAPYSITYSNLFVDASPSRFMFSCPRRAAPSRAGAYSGKAASRKQKNFSSGPRARTAPPATRFTAILGSNRGNYHMPYYTELRTKVTHYPIGTCARIGLYDKTRINVHATPTGEVLRNVYLNRGVTQTLLRPEKAFELFSSNFLLTEETKARLFSGAVEDCWPRHVSAAGRAYRSTLCGLSSAPIASLRTGPHLRADSGTGTSPCLPRSAPI</sequence>
<gene>
    <name evidence="2" type="ORF">EVAR_24733_1</name>
</gene>
<evidence type="ECO:0000313" key="2">
    <source>
        <dbReference type="EMBL" id="GBP36730.1"/>
    </source>
</evidence>
<evidence type="ECO:0000256" key="1">
    <source>
        <dbReference type="SAM" id="MobiDB-lite"/>
    </source>
</evidence>
<organism evidence="2 3">
    <name type="scientific">Eumeta variegata</name>
    <name type="common">Bagworm moth</name>
    <name type="synonym">Eumeta japonica</name>
    <dbReference type="NCBI Taxonomy" id="151549"/>
    <lineage>
        <taxon>Eukaryota</taxon>
        <taxon>Metazoa</taxon>
        <taxon>Ecdysozoa</taxon>
        <taxon>Arthropoda</taxon>
        <taxon>Hexapoda</taxon>
        <taxon>Insecta</taxon>
        <taxon>Pterygota</taxon>
        <taxon>Neoptera</taxon>
        <taxon>Endopterygota</taxon>
        <taxon>Lepidoptera</taxon>
        <taxon>Glossata</taxon>
        <taxon>Ditrysia</taxon>
        <taxon>Tineoidea</taxon>
        <taxon>Psychidae</taxon>
        <taxon>Oiketicinae</taxon>
        <taxon>Eumeta</taxon>
    </lineage>
</organism>
<evidence type="ECO:0000313" key="3">
    <source>
        <dbReference type="Proteomes" id="UP000299102"/>
    </source>
</evidence>
<feature type="region of interest" description="Disordered" evidence="1">
    <location>
        <begin position="66"/>
        <end position="91"/>
    </location>
</feature>